<gene>
    <name evidence="2" type="ORF">SLS62_010657</name>
</gene>
<feature type="region of interest" description="Disordered" evidence="1">
    <location>
        <begin position="22"/>
        <end position="41"/>
    </location>
</feature>
<dbReference type="PANTHER" id="PTHR36847:SF1">
    <property type="entry name" value="AMIDOLIGASE ENZYME"/>
    <property type="match status" value="1"/>
</dbReference>
<name>A0AAN9U858_9PEZI</name>
<dbReference type="Proteomes" id="UP001320420">
    <property type="component" value="Unassembled WGS sequence"/>
</dbReference>
<evidence type="ECO:0000256" key="1">
    <source>
        <dbReference type="SAM" id="MobiDB-lite"/>
    </source>
</evidence>
<organism evidence="2 3">
    <name type="scientific">Diatrype stigma</name>
    <dbReference type="NCBI Taxonomy" id="117547"/>
    <lineage>
        <taxon>Eukaryota</taxon>
        <taxon>Fungi</taxon>
        <taxon>Dikarya</taxon>
        <taxon>Ascomycota</taxon>
        <taxon>Pezizomycotina</taxon>
        <taxon>Sordariomycetes</taxon>
        <taxon>Xylariomycetidae</taxon>
        <taxon>Xylariales</taxon>
        <taxon>Diatrypaceae</taxon>
        <taxon>Diatrype</taxon>
    </lineage>
</organism>
<dbReference type="PANTHER" id="PTHR36847">
    <property type="entry name" value="AMIDOLIGASE ENZYME"/>
    <property type="match status" value="1"/>
</dbReference>
<reference evidence="2 3" key="1">
    <citation type="submission" date="2024-02" db="EMBL/GenBank/DDBJ databases">
        <title>De novo assembly and annotation of 12 fungi associated with fruit tree decline syndrome in Ontario, Canada.</title>
        <authorList>
            <person name="Sulman M."/>
            <person name="Ellouze W."/>
            <person name="Ilyukhin E."/>
        </authorList>
    </citation>
    <scope>NUCLEOTIDE SEQUENCE [LARGE SCALE GENOMIC DNA]</scope>
    <source>
        <strain evidence="2 3">M11/M66-122</strain>
    </source>
</reference>
<evidence type="ECO:0000313" key="3">
    <source>
        <dbReference type="Proteomes" id="UP001320420"/>
    </source>
</evidence>
<dbReference type="Pfam" id="PF12224">
    <property type="entry name" value="Amidoligase_2"/>
    <property type="match status" value="1"/>
</dbReference>
<dbReference type="InterPro" id="IPR022025">
    <property type="entry name" value="Amidoligase_2"/>
</dbReference>
<dbReference type="EMBL" id="JAKJXP020000139">
    <property type="protein sequence ID" value="KAK7743334.1"/>
    <property type="molecule type" value="Genomic_DNA"/>
</dbReference>
<protein>
    <recommendedName>
        <fullName evidence="4">Amidoligase enzyme</fullName>
    </recommendedName>
</protein>
<proteinExistence type="predicted"/>
<sequence>MDTTTELASKFGVEIETRIKGLEGLDPPDVSEDNNGGTEYEKQMQRWERHVAPLSADLTKNHVANHLTADQYGKDQETYYEWYLTQDDSITQDRLWGVELVSPVFDYPSRDTWKNQLSRVYGVINNAPFFSDPDGTCALHVHTSIEPAWTEARVRRLALAILRYTPQFSQLARKVGRTGKHAVAQAIPNNNSIPTGAPAVRGQHLGRSLETTRDIVEALCPKDTRTLWTSADPRPPRHYFWNLWPLVGLGFDENEGHYFVKRTGTVEFRLPPSPRTDVDAAAWIDFANLFVLAAVSDDDGDGDPPAAAGEDSSLLLFVRGWGERSGVPAEDLGRVEKLLTGL</sequence>
<evidence type="ECO:0000313" key="2">
    <source>
        <dbReference type="EMBL" id="KAK7743334.1"/>
    </source>
</evidence>
<comment type="caution">
    <text evidence="2">The sequence shown here is derived from an EMBL/GenBank/DDBJ whole genome shotgun (WGS) entry which is preliminary data.</text>
</comment>
<accession>A0AAN9U858</accession>
<keyword evidence="3" id="KW-1185">Reference proteome</keyword>
<evidence type="ECO:0008006" key="4">
    <source>
        <dbReference type="Google" id="ProtNLM"/>
    </source>
</evidence>
<dbReference type="AlphaFoldDB" id="A0AAN9U858"/>